<gene>
    <name evidence="1" type="ORF">RSOLAG1IB_01582</name>
</gene>
<dbReference type="AlphaFoldDB" id="A0A0B7FDC5"/>
<evidence type="ECO:0000313" key="1">
    <source>
        <dbReference type="EMBL" id="CEL55570.1"/>
    </source>
</evidence>
<name>A0A0B7FDC5_THACB</name>
<dbReference type="Proteomes" id="UP000059188">
    <property type="component" value="Unassembled WGS sequence"/>
</dbReference>
<protein>
    <submittedName>
        <fullName evidence="1">Uncharacterized protein</fullName>
    </submittedName>
</protein>
<evidence type="ECO:0000313" key="2">
    <source>
        <dbReference type="Proteomes" id="UP000059188"/>
    </source>
</evidence>
<reference evidence="1 2" key="1">
    <citation type="submission" date="2014-11" db="EMBL/GenBank/DDBJ databases">
        <authorList>
            <person name="Wibberg Daniel"/>
        </authorList>
    </citation>
    <scope>NUCLEOTIDE SEQUENCE [LARGE SCALE GENOMIC DNA]</scope>
    <source>
        <strain evidence="1">Rhizoctonia solani AG1-IB 7/3/14</strain>
    </source>
</reference>
<proteinExistence type="predicted"/>
<accession>A0A0B7FDC5</accession>
<dbReference type="EMBL" id="LN679101">
    <property type="protein sequence ID" value="CEL55570.1"/>
    <property type="molecule type" value="Genomic_DNA"/>
</dbReference>
<keyword evidence="2" id="KW-1185">Reference proteome</keyword>
<organism evidence="1 2">
    <name type="scientific">Thanatephorus cucumeris (strain AG1-IB / isolate 7/3/14)</name>
    <name type="common">Lettuce bottom rot fungus</name>
    <name type="synonym">Rhizoctonia solani</name>
    <dbReference type="NCBI Taxonomy" id="1108050"/>
    <lineage>
        <taxon>Eukaryota</taxon>
        <taxon>Fungi</taxon>
        <taxon>Dikarya</taxon>
        <taxon>Basidiomycota</taxon>
        <taxon>Agaricomycotina</taxon>
        <taxon>Agaricomycetes</taxon>
        <taxon>Cantharellales</taxon>
        <taxon>Ceratobasidiaceae</taxon>
        <taxon>Rhizoctonia</taxon>
        <taxon>Rhizoctonia solani AG-1</taxon>
    </lineage>
</organism>
<sequence length="83" mass="9497">MARTLAAGFCVSLFIRPPYGFHFVSPISKVVYPMYFIVQEHSEHIYNIQFILHCSGLYAHPFATKRANIPKDVFSVSREGCFP</sequence>